<dbReference type="InterPro" id="IPR003961">
    <property type="entry name" value="FN3_dom"/>
</dbReference>
<evidence type="ECO:0000259" key="2">
    <source>
        <dbReference type="PROSITE" id="PS50853"/>
    </source>
</evidence>
<dbReference type="Gene3D" id="2.60.40.10">
    <property type="entry name" value="Immunoglobulins"/>
    <property type="match status" value="19"/>
</dbReference>
<dbReference type="SMART" id="SM00060">
    <property type="entry name" value="FN3"/>
    <property type="match status" value="21"/>
</dbReference>
<protein>
    <submittedName>
        <fullName evidence="4">Fibronectin-like</fullName>
    </submittedName>
</protein>
<dbReference type="PROSITE" id="PS50853">
    <property type="entry name" value="FN3"/>
    <property type="match status" value="16"/>
</dbReference>
<evidence type="ECO:0000256" key="1">
    <source>
        <dbReference type="ARBA" id="ARBA00022737"/>
    </source>
</evidence>
<feature type="domain" description="Fibronectin type-III" evidence="2">
    <location>
        <begin position="1018"/>
        <end position="1110"/>
    </location>
</feature>
<evidence type="ECO:0000313" key="4">
    <source>
        <dbReference type="RefSeq" id="XP_006815250.1"/>
    </source>
</evidence>
<dbReference type="PANTHER" id="PTHR46708">
    <property type="entry name" value="TENASCIN"/>
    <property type="match status" value="1"/>
</dbReference>
<name>A0ABM0M5F9_SACKO</name>
<feature type="domain" description="Fibronectin type-III" evidence="2">
    <location>
        <begin position="1282"/>
        <end position="1369"/>
    </location>
</feature>
<evidence type="ECO:0000313" key="3">
    <source>
        <dbReference type="Proteomes" id="UP000694865"/>
    </source>
</evidence>
<dbReference type="Pfam" id="PF00041">
    <property type="entry name" value="fn3"/>
    <property type="match status" value="15"/>
</dbReference>
<dbReference type="RefSeq" id="XP_006815250.1">
    <property type="nucleotide sequence ID" value="XM_006815187.1"/>
</dbReference>
<feature type="domain" description="Fibronectin type-III" evidence="2">
    <location>
        <begin position="1461"/>
        <end position="1556"/>
    </location>
</feature>
<dbReference type="SUPFAM" id="SSF49265">
    <property type="entry name" value="Fibronectin type III"/>
    <property type="match status" value="13"/>
</dbReference>
<feature type="domain" description="Fibronectin type-III" evidence="2">
    <location>
        <begin position="395"/>
        <end position="479"/>
    </location>
</feature>
<reference evidence="4" key="1">
    <citation type="submission" date="2025-08" db="UniProtKB">
        <authorList>
            <consortium name="RefSeq"/>
        </authorList>
    </citation>
    <scope>IDENTIFICATION</scope>
    <source>
        <tissue evidence="4">Testes</tissue>
    </source>
</reference>
<organism evidence="3 4">
    <name type="scientific">Saccoglossus kowalevskii</name>
    <name type="common">Acorn worm</name>
    <dbReference type="NCBI Taxonomy" id="10224"/>
    <lineage>
        <taxon>Eukaryota</taxon>
        <taxon>Metazoa</taxon>
        <taxon>Hemichordata</taxon>
        <taxon>Enteropneusta</taxon>
        <taxon>Harrimaniidae</taxon>
        <taxon>Saccoglossus</taxon>
    </lineage>
</organism>
<sequence length="1931" mass="207598">MNLEPSTAYQISVVTRLGTGDDASRSVPSEITGTTTTIPPGNIEVLNVEVDSITILWGETDDNSANGYIILLTPPDGGSYPQYLTLGTSRFTFPSLTAGKEYSITVQIAGLNEGRTISEQTKPTPPGAITVTAATPTTITFSWEAATGEFDTYRIFYGVEGMQTEFDGFTENDVTTYTLVNLIPNTFYNLEVAAKSGDQDSDRSSVLGQTAVIPLAEIAVTSVSTSSISIMWGGTDSSSGASGYLVSITPSIYGPLFVALDTIDYTFNNLDSGTLYDIMVNVLGTSTSGTYQQRTEPKPPLEVTAGDVTETTVSMEVTMAAIGNFDRYEFFYGRDSDESTYAGMIPSASPSLEFSIDGLDPDYEYFIKVKTAAGSGDDLMYSVPFELTVSTLPLDPARIVVLAVTTTTIDIVWGPSSIGDGYFVIAATANENPQYATTLLGSSPKHKFIDLTPGTQYSVTVQVTGTDISNLITQTTRPEAPGTIAVQNDQTTTTSISVVWSPPVGDFNNYEVSYTDAVSMETVYQTVAKDINTLIIDGLDHSTPYTITVVSKIGSGDDEVKSEPTSVEASTAAIQPGEIIIQDVTTTTISVLWGAPALPTVGYLVSHDPADTPIFVTVTEYIFYDLVPGREYTLTVVPTSDSALATQIVQRTKPIAPGDIQVDVDGIEPTKIPISWEAATGDFDGYEISFIAPDGTETVADLVAAEQLDYTLVGLEPGILYTIQVSTRVDGVTSEVSETQASTAPLEPIEIVVISYNTTSISITWGSSVDPTAENYIIIATSTGTDTQVWTQSVDDPTLYTFQGLLPGRMYTITIQVTAASGNLQENQITQSTVPLPPANIIFISSTSTSITIAWDPPSAGDYEKFQIYSAETDEEMLTLAGTVDMGTAVFTLERLMEATMYQIQVFTVVGSGSDEVRSAARSTQQQTKATILRVLTTTINFIYVKWTAPSISFDTYTLTYDPSDGLPASPIQDIPPLQSTQSISSLTPGQEYSLVLSVVGMTTSELDSLKTRTNPLPPGAVTIDDFGANFIEISWAAPIGESIYDHFEITYVPDDRTDSQPVLLHAVLPRMLRIDGLNPSTQYTITVVTVSGAAKSLSGKSVQQLTAPGTEGAITVKEVTHDTIVLSWVRVTGAGSYTIAYADELHTSYITGFELENLVPGRQYMISITSSTGTVTSITQATIPYTPVNVQVQLVTSRSTVVTWDKVTQGEFDSYEVTYYPTNGLTESPSYITPKDNSQILLDGLLPETEYTIFVSSVTGSGNYRVSSDKVMVIATTEPPAAAEINVDQVEDTSIDISWGASTDQLAVFYEVTASSELGQIIQQQNINFGDPTEYQFTGLAPGETYTISVTVMGTDESDTVIQRTRPSKPGAIILNKVTQSILSFYWVPAAGNFDFYEVRYNMAGGDIIVAGTQTPDEDTIFTLYELFPVTDYTITIVTVIGSGDDKMMSQPRSTTQRTATQTIMVTERGQSSLDVSWIPQGGSFVNYEFTYTPSDGNLQSPVTVAKSSDPGVTLDDLTPGTQYMLTVSTVEVDGSRDDVGQTTAVLAPFPVSNIEVTLITSSGATLTFTTPVVGTFDTFHITIELQASGAGVGNTDDIIIVMPSDACPVVQLMGLEPDTDYLVTIVTRTGTTDSVPGTYAFRTAPADEGDIIVMEVTMTTISIHWMEVTSDFNQYTIAMSGDDNKNMYDVVSRSGSREKMYDSLTPGSLYTIVLTTIGGNDPVTSYEQIRTIPSPPGEVTVISVTDVTVVLSWISASGNFDEYEVCYNPVPSDATQSPIQVSKATPTIMLDDLYPETVYTVSIAAAKGVANINKQLSEKQTVVITTGQSTKPPMPGDITIDARTATMFTISWIPPSSNNFLQYEVIYTPTIGFPESPIILAQSATTLSLNYLIPGTDYDVSIVTIAGTGENVRRSDPSEKTISTRQTLK</sequence>
<dbReference type="Proteomes" id="UP000694865">
    <property type="component" value="Unplaced"/>
</dbReference>
<dbReference type="GeneID" id="102806816"/>
<feature type="domain" description="Fibronectin type-III" evidence="2">
    <location>
        <begin position="1370"/>
        <end position="1460"/>
    </location>
</feature>
<dbReference type="InterPro" id="IPR050991">
    <property type="entry name" value="ECM_Regulatory_Proteins"/>
</dbReference>
<gene>
    <name evidence="4" type="primary">LOC102806816</name>
</gene>
<feature type="domain" description="Fibronectin type-III" evidence="2">
    <location>
        <begin position="837"/>
        <end position="927"/>
    </location>
</feature>
<dbReference type="CDD" id="cd00063">
    <property type="entry name" value="FN3"/>
    <property type="match status" value="13"/>
</dbReference>
<proteinExistence type="predicted"/>
<feature type="domain" description="Fibronectin type-III" evidence="2">
    <location>
        <begin position="1187"/>
        <end position="1281"/>
    </location>
</feature>
<keyword evidence="3" id="KW-1185">Reference proteome</keyword>
<feature type="domain" description="Fibronectin type-III" evidence="2">
    <location>
        <begin position="1737"/>
        <end position="1835"/>
    </location>
</feature>
<accession>A0ABM0M5F9</accession>
<dbReference type="InterPro" id="IPR013783">
    <property type="entry name" value="Ig-like_fold"/>
</dbReference>
<dbReference type="InterPro" id="IPR036116">
    <property type="entry name" value="FN3_sf"/>
</dbReference>
<feature type="domain" description="Fibronectin type-III" evidence="2">
    <location>
        <begin position="125"/>
        <end position="216"/>
    </location>
</feature>
<feature type="domain" description="Fibronectin type-III" evidence="2">
    <location>
        <begin position="39"/>
        <end position="124"/>
    </location>
</feature>
<feature type="domain" description="Fibronectin type-III" evidence="2">
    <location>
        <begin position="929"/>
        <end position="1017"/>
    </location>
</feature>
<feature type="domain" description="Fibronectin type-III" evidence="2">
    <location>
        <begin position="656"/>
        <end position="747"/>
    </location>
</feature>
<dbReference type="PANTHER" id="PTHR46708:SF2">
    <property type="entry name" value="FIBRONECTIN TYPE-III DOMAIN-CONTAINING PROTEIN"/>
    <property type="match status" value="1"/>
</dbReference>
<feature type="domain" description="Fibronectin type-III" evidence="2">
    <location>
        <begin position="575"/>
        <end position="655"/>
    </location>
</feature>
<feature type="domain" description="Fibronectin type-III" evidence="2">
    <location>
        <begin position="299"/>
        <end position="394"/>
    </location>
</feature>
<keyword evidence="1" id="KW-0677">Repeat</keyword>
<feature type="domain" description="Fibronectin type-III" evidence="2">
    <location>
        <begin position="1836"/>
        <end position="1931"/>
    </location>
</feature>
<feature type="domain" description="Fibronectin type-III" evidence="2">
    <location>
        <begin position="480"/>
        <end position="574"/>
    </location>
</feature>